<feature type="domain" description="Protein kinase" evidence="8">
    <location>
        <begin position="1"/>
        <end position="106"/>
    </location>
</feature>
<gene>
    <name evidence="9" type="ORF">mRhiFer1_008465</name>
</gene>
<dbReference type="Proteomes" id="UP000585614">
    <property type="component" value="Unassembled WGS sequence"/>
</dbReference>
<evidence type="ECO:0000259" key="8">
    <source>
        <dbReference type="PROSITE" id="PS50011"/>
    </source>
</evidence>
<dbReference type="InterPro" id="IPR011009">
    <property type="entry name" value="Kinase-like_dom_sf"/>
</dbReference>
<keyword evidence="2" id="KW-0723">Serine/threonine-protein kinase</keyword>
<reference evidence="9 10" key="1">
    <citation type="journal article" date="2020" name="Nature">
        <title>Six reference-quality genomes reveal evolution of bat adaptations.</title>
        <authorList>
            <person name="Jebb D."/>
            <person name="Huang Z."/>
            <person name="Pippel M."/>
            <person name="Hughes G.M."/>
            <person name="Lavrichenko K."/>
            <person name="Devanna P."/>
            <person name="Winkler S."/>
            <person name="Jermiin L.S."/>
            <person name="Skirmuntt E.C."/>
            <person name="Katzourakis A."/>
            <person name="Burkitt-Gray L."/>
            <person name="Ray D.A."/>
            <person name="Sullivan K.A.M."/>
            <person name="Roscito J.G."/>
            <person name="Kirilenko B.M."/>
            <person name="Davalos L.M."/>
            <person name="Corthals A.P."/>
            <person name="Power M.L."/>
            <person name="Jones G."/>
            <person name="Ransome R.D."/>
            <person name="Dechmann D.K.N."/>
            <person name="Locatelli A.G."/>
            <person name="Puechmaille S.J."/>
            <person name="Fedrigo O."/>
            <person name="Jarvis E.D."/>
            <person name="Hiller M."/>
            <person name="Vernes S.C."/>
            <person name="Myers E.W."/>
            <person name="Teeling E.C."/>
        </authorList>
    </citation>
    <scope>NUCLEOTIDE SEQUENCE [LARGE SCALE GENOMIC DNA]</scope>
    <source>
        <strain evidence="9">MRhiFer1</strain>
        <tissue evidence="9">Lung</tissue>
    </source>
</reference>
<evidence type="ECO:0000313" key="10">
    <source>
        <dbReference type="Proteomes" id="UP000585614"/>
    </source>
</evidence>
<protein>
    <recommendedName>
        <fullName evidence="1">non-specific serine/threonine protein kinase</fullName>
        <ecNumber evidence="1">2.7.11.1</ecNumber>
    </recommendedName>
</protein>
<dbReference type="PROSITE" id="PS50011">
    <property type="entry name" value="PROTEIN_KINASE_DOM"/>
    <property type="match status" value="1"/>
</dbReference>
<dbReference type="Gene3D" id="1.10.510.10">
    <property type="entry name" value="Transferase(Phosphotransferase) domain 1"/>
    <property type="match status" value="1"/>
</dbReference>
<evidence type="ECO:0000313" key="9">
    <source>
        <dbReference type="EMBL" id="KAF6321350.1"/>
    </source>
</evidence>
<keyword evidence="5" id="KW-0418">Kinase</keyword>
<dbReference type="AlphaFoldDB" id="A0A7J7V8I7"/>
<keyword evidence="7" id="KW-1133">Transmembrane helix</keyword>
<keyword evidence="3" id="KW-0808">Transferase</keyword>
<evidence type="ECO:0000256" key="3">
    <source>
        <dbReference type="ARBA" id="ARBA00022679"/>
    </source>
</evidence>
<dbReference type="GO" id="GO:0005737">
    <property type="term" value="C:cytoplasm"/>
    <property type="evidence" value="ECO:0007669"/>
    <property type="project" value="TreeGrafter"/>
</dbReference>
<organism evidence="9 10">
    <name type="scientific">Rhinolophus ferrumequinum</name>
    <name type="common">Greater horseshoe bat</name>
    <dbReference type="NCBI Taxonomy" id="59479"/>
    <lineage>
        <taxon>Eukaryota</taxon>
        <taxon>Metazoa</taxon>
        <taxon>Chordata</taxon>
        <taxon>Craniata</taxon>
        <taxon>Vertebrata</taxon>
        <taxon>Euteleostomi</taxon>
        <taxon>Mammalia</taxon>
        <taxon>Eutheria</taxon>
        <taxon>Laurasiatheria</taxon>
        <taxon>Chiroptera</taxon>
        <taxon>Yinpterochiroptera</taxon>
        <taxon>Rhinolophoidea</taxon>
        <taxon>Rhinolophidae</taxon>
        <taxon>Rhinolophinae</taxon>
        <taxon>Rhinolophus</taxon>
    </lineage>
</organism>
<dbReference type="GO" id="GO:0005524">
    <property type="term" value="F:ATP binding"/>
    <property type="evidence" value="ECO:0007669"/>
    <property type="project" value="UniProtKB-KW"/>
</dbReference>
<dbReference type="Pfam" id="PF00069">
    <property type="entry name" value="Pkinase"/>
    <property type="match status" value="1"/>
</dbReference>
<dbReference type="SUPFAM" id="SSF56112">
    <property type="entry name" value="Protein kinase-like (PK-like)"/>
    <property type="match status" value="1"/>
</dbReference>
<evidence type="ECO:0000256" key="1">
    <source>
        <dbReference type="ARBA" id="ARBA00012513"/>
    </source>
</evidence>
<dbReference type="GO" id="GO:0004674">
    <property type="term" value="F:protein serine/threonine kinase activity"/>
    <property type="evidence" value="ECO:0007669"/>
    <property type="project" value="UniProtKB-KW"/>
</dbReference>
<dbReference type="PANTHER" id="PTHR24346">
    <property type="entry name" value="MAP/MICROTUBULE AFFINITY-REGULATING KINASE"/>
    <property type="match status" value="1"/>
</dbReference>
<dbReference type="EMBL" id="JACAGC010000014">
    <property type="protein sequence ID" value="KAF6321350.1"/>
    <property type="molecule type" value="Genomic_DNA"/>
</dbReference>
<feature type="transmembrane region" description="Helical" evidence="7">
    <location>
        <begin position="35"/>
        <end position="54"/>
    </location>
</feature>
<name>A0A7J7V8I7_RHIFE</name>
<dbReference type="PANTHER" id="PTHR24346:SF82">
    <property type="entry name" value="KP78A-RELATED"/>
    <property type="match status" value="1"/>
</dbReference>
<proteinExistence type="predicted"/>
<evidence type="ECO:0000256" key="5">
    <source>
        <dbReference type="ARBA" id="ARBA00022777"/>
    </source>
</evidence>
<accession>A0A7J7V8I7</accession>
<evidence type="ECO:0000256" key="6">
    <source>
        <dbReference type="ARBA" id="ARBA00022840"/>
    </source>
</evidence>
<evidence type="ECO:0000256" key="4">
    <source>
        <dbReference type="ARBA" id="ARBA00022741"/>
    </source>
</evidence>
<keyword evidence="7" id="KW-0472">Membrane</keyword>
<sequence>MPFNGSKLSTFCGSPVYSAPELFQGKEYDSPPVDIWSLGVLLYHVVTGTIPFMGTHLRQLVKQILKGNYTVLLDLTIELHIPLSKLITVNPKERSTLTEIMPDPWLDKGHVEELPPFTESPSDDLDSVWHRIWSTWASSGTRVRTL</sequence>
<dbReference type="GO" id="GO:0035556">
    <property type="term" value="P:intracellular signal transduction"/>
    <property type="evidence" value="ECO:0007669"/>
    <property type="project" value="TreeGrafter"/>
</dbReference>
<keyword evidence="4" id="KW-0547">Nucleotide-binding</keyword>
<evidence type="ECO:0000256" key="7">
    <source>
        <dbReference type="SAM" id="Phobius"/>
    </source>
</evidence>
<comment type="caution">
    <text evidence="9">The sequence shown here is derived from an EMBL/GenBank/DDBJ whole genome shotgun (WGS) entry which is preliminary data.</text>
</comment>
<keyword evidence="6" id="KW-0067">ATP-binding</keyword>
<dbReference type="EC" id="2.7.11.1" evidence="1"/>
<keyword evidence="7" id="KW-0812">Transmembrane</keyword>
<evidence type="ECO:0000256" key="2">
    <source>
        <dbReference type="ARBA" id="ARBA00022527"/>
    </source>
</evidence>
<dbReference type="InterPro" id="IPR000719">
    <property type="entry name" value="Prot_kinase_dom"/>
</dbReference>